<protein>
    <recommendedName>
        <fullName evidence="5">Zinc finger CHC2-type domain-containing protein</fullName>
    </recommendedName>
</protein>
<dbReference type="GO" id="GO:0003899">
    <property type="term" value="F:DNA-directed RNA polymerase activity"/>
    <property type="evidence" value="ECO:0007669"/>
    <property type="project" value="InterPro"/>
</dbReference>
<comment type="caution">
    <text evidence="6">The sequence shown here is derived from an EMBL/GenBank/DDBJ whole genome shotgun (WGS) entry which is preliminary data.</text>
</comment>
<feature type="domain" description="Zinc finger CHC2-type" evidence="5">
    <location>
        <begin position="36"/>
        <end position="91"/>
    </location>
</feature>
<evidence type="ECO:0000256" key="2">
    <source>
        <dbReference type="ARBA" id="ARBA00022771"/>
    </source>
</evidence>
<dbReference type="PANTHER" id="PTHR30313">
    <property type="entry name" value="DNA PRIMASE"/>
    <property type="match status" value="1"/>
</dbReference>
<evidence type="ECO:0000313" key="6">
    <source>
        <dbReference type="EMBL" id="GEL96437.1"/>
    </source>
</evidence>
<evidence type="ECO:0000256" key="3">
    <source>
        <dbReference type="ARBA" id="ARBA00022833"/>
    </source>
</evidence>
<dbReference type="RefSeq" id="WP_186812738.1">
    <property type="nucleotide sequence ID" value="NZ_BJWG01000022.1"/>
</dbReference>
<dbReference type="InterPro" id="IPR050219">
    <property type="entry name" value="DnaG_primase"/>
</dbReference>
<dbReference type="AlphaFoldDB" id="A0A511JEK3"/>
<dbReference type="SUPFAM" id="SSF57783">
    <property type="entry name" value="Zinc beta-ribbon"/>
    <property type="match status" value="1"/>
</dbReference>
<keyword evidence="1" id="KW-0479">Metal-binding</keyword>
<dbReference type="Proteomes" id="UP000321720">
    <property type="component" value="Unassembled WGS sequence"/>
</dbReference>
<keyword evidence="2" id="KW-0863">Zinc-finger</keyword>
<sequence length="207" mass="21897">MARIPEAELSRLKAEVSVQRLVEGCGVELRQQGKDMVGACPFHDDSSPSLVVTPAKNLWHCLGACGRGGGPVDWVMTAQGVSFRHAVELLRESSPALATLAESGAKATGRGPVGRSKSAKLPSLVTPDAADQELLGMVVGRYAEALAGHGDAMAFLARRRIDDPDALEAFKVGFADRTLGYRVPHSRTAEGARVRGRLRVSTTGLSP</sequence>
<dbReference type="Gene3D" id="3.90.580.10">
    <property type="entry name" value="Zinc finger, CHC2-type domain"/>
    <property type="match status" value="1"/>
</dbReference>
<feature type="region of interest" description="Disordered" evidence="4">
    <location>
        <begin position="101"/>
        <end position="120"/>
    </location>
</feature>
<dbReference type="GO" id="GO:0005737">
    <property type="term" value="C:cytoplasm"/>
    <property type="evidence" value="ECO:0007669"/>
    <property type="project" value="TreeGrafter"/>
</dbReference>
<evidence type="ECO:0000256" key="4">
    <source>
        <dbReference type="SAM" id="MobiDB-lite"/>
    </source>
</evidence>
<dbReference type="InterPro" id="IPR002694">
    <property type="entry name" value="Znf_CHC2"/>
</dbReference>
<reference evidence="6 7" key="1">
    <citation type="submission" date="2019-07" db="EMBL/GenBank/DDBJ databases">
        <title>Whole genome shotgun sequence of Cellulomonas composti NBRC 100758.</title>
        <authorList>
            <person name="Hosoyama A."/>
            <person name="Uohara A."/>
            <person name="Ohji S."/>
            <person name="Ichikawa N."/>
        </authorList>
    </citation>
    <scope>NUCLEOTIDE SEQUENCE [LARGE SCALE GENOMIC DNA]</scope>
    <source>
        <strain evidence="6 7">NBRC 100758</strain>
    </source>
</reference>
<dbReference type="EMBL" id="BJWG01000022">
    <property type="protein sequence ID" value="GEL96437.1"/>
    <property type="molecule type" value="Genomic_DNA"/>
</dbReference>
<dbReference type="SMART" id="SM00400">
    <property type="entry name" value="ZnF_CHCC"/>
    <property type="match status" value="1"/>
</dbReference>
<accession>A0A511JEK3</accession>
<dbReference type="PANTHER" id="PTHR30313:SF2">
    <property type="entry name" value="DNA PRIMASE"/>
    <property type="match status" value="1"/>
</dbReference>
<proteinExistence type="predicted"/>
<keyword evidence="3" id="KW-0862">Zinc</keyword>
<keyword evidence="7" id="KW-1185">Reference proteome</keyword>
<dbReference type="GO" id="GO:0008270">
    <property type="term" value="F:zinc ion binding"/>
    <property type="evidence" value="ECO:0007669"/>
    <property type="project" value="UniProtKB-KW"/>
</dbReference>
<evidence type="ECO:0000313" key="7">
    <source>
        <dbReference type="Proteomes" id="UP000321720"/>
    </source>
</evidence>
<dbReference type="GO" id="GO:0006269">
    <property type="term" value="P:DNA replication, synthesis of primer"/>
    <property type="evidence" value="ECO:0007669"/>
    <property type="project" value="TreeGrafter"/>
</dbReference>
<evidence type="ECO:0000256" key="1">
    <source>
        <dbReference type="ARBA" id="ARBA00022723"/>
    </source>
</evidence>
<gene>
    <name evidence="6" type="ORF">CCO02nite_30950</name>
</gene>
<dbReference type="Pfam" id="PF01807">
    <property type="entry name" value="Zn_ribbon_DnaG"/>
    <property type="match status" value="1"/>
</dbReference>
<organism evidence="6 7">
    <name type="scientific">Cellulomonas composti</name>
    <dbReference type="NCBI Taxonomy" id="266130"/>
    <lineage>
        <taxon>Bacteria</taxon>
        <taxon>Bacillati</taxon>
        <taxon>Actinomycetota</taxon>
        <taxon>Actinomycetes</taxon>
        <taxon>Micrococcales</taxon>
        <taxon>Cellulomonadaceae</taxon>
        <taxon>Cellulomonas</taxon>
    </lineage>
</organism>
<dbReference type="GO" id="GO:0003677">
    <property type="term" value="F:DNA binding"/>
    <property type="evidence" value="ECO:0007669"/>
    <property type="project" value="InterPro"/>
</dbReference>
<dbReference type="InterPro" id="IPR036977">
    <property type="entry name" value="DNA_primase_Znf_CHC2"/>
</dbReference>
<evidence type="ECO:0000259" key="5">
    <source>
        <dbReference type="SMART" id="SM00400"/>
    </source>
</evidence>
<name>A0A511JEK3_9CELL</name>